<sequence>MGGADFHAFADAFGSPIPFCQAVLRGPGFASSGESWSESLEEFVAGGIVAASRHNGFAGLKNSDFERFLSAVMYELGLKAERHIRHQFPEVLEQALSQLSLSVPTLLPLDMELPQLLRTSQLKFGTLKRVQTENPGFGFIDGKVFVECASNRDEDEEFVKTVGHAPPDSIVHIIIVGDIRESSRSTEKPSAVLRADFRARVADNETKVEGAVIIPPSSLTGKGDEAVLPAASFPGVLGRRIDRNAASTVGEHFYRVINRWGGSEHISAIKNTKWWHLLGLISAHPKHPYMTYGAVGNNKISRNTAKLSTPKETRLLLIAVDYDFGFSCALRLRTSQLAYQAVHTRILEARFDCSVKTVIRHGARTNSSLFQLGNNIADRVDSGCFDFGHCPIESESNNRADTWLQWVGMYMSGITRAIATLIVLHMSETGSVGIKSRVAQYSTILSLKCHEPGDEVFCCESCKFKRHEVPIDVEEDELGAEAV</sequence>
<reference evidence="2" key="1">
    <citation type="journal article" date="2009" name="Nature">
        <title>Genome sequence and analysis of the Irish potato famine pathogen Phytophthora infestans.</title>
        <authorList>
            <consortium name="The Broad Institute Genome Sequencing Platform"/>
            <person name="Haas B.J."/>
            <person name="Kamoun S."/>
            <person name="Zody M.C."/>
            <person name="Jiang R.H."/>
            <person name="Handsaker R.E."/>
            <person name="Cano L.M."/>
            <person name="Grabherr M."/>
            <person name="Kodira C.D."/>
            <person name="Raffaele S."/>
            <person name="Torto-Alalibo T."/>
            <person name="Bozkurt T.O."/>
            <person name="Ah-Fong A.M."/>
            <person name="Alvarado L."/>
            <person name="Anderson V.L."/>
            <person name="Armstrong M.R."/>
            <person name="Avrova A."/>
            <person name="Baxter L."/>
            <person name="Beynon J."/>
            <person name="Boevink P.C."/>
            <person name="Bollmann S.R."/>
            <person name="Bos J.I."/>
            <person name="Bulone V."/>
            <person name="Cai G."/>
            <person name="Cakir C."/>
            <person name="Carrington J.C."/>
            <person name="Chawner M."/>
            <person name="Conti L."/>
            <person name="Costanzo S."/>
            <person name="Ewan R."/>
            <person name="Fahlgren N."/>
            <person name="Fischbach M.A."/>
            <person name="Fugelstad J."/>
            <person name="Gilroy E.M."/>
            <person name="Gnerre S."/>
            <person name="Green P.J."/>
            <person name="Grenville-Briggs L.J."/>
            <person name="Griffith J."/>
            <person name="Grunwald N.J."/>
            <person name="Horn K."/>
            <person name="Horner N.R."/>
            <person name="Hu C.H."/>
            <person name="Huitema E."/>
            <person name="Jeong D.H."/>
            <person name="Jones A.M."/>
            <person name="Jones J.D."/>
            <person name="Jones R.W."/>
            <person name="Karlsson E.K."/>
            <person name="Kunjeti S.G."/>
            <person name="Lamour K."/>
            <person name="Liu Z."/>
            <person name="Ma L."/>
            <person name="Maclean D."/>
            <person name="Chibucos M.C."/>
            <person name="McDonald H."/>
            <person name="McWalters J."/>
            <person name="Meijer H.J."/>
            <person name="Morgan W."/>
            <person name="Morris P.F."/>
            <person name="Munro C.A."/>
            <person name="O'Neill K."/>
            <person name="Ospina-Giraldo M."/>
            <person name="Pinzon A."/>
            <person name="Pritchard L."/>
            <person name="Ramsahoye B."/>
            <person name="Ren Q."/>
            <person name="Restrepo S."/>
            <person name="Roy S."/>
            <person name="Sadanandom A."/>
            <person name="Savidor A."/>
            <person name="Schornack S."/>
            <person name="Schwartz D.C."/>
            <person name="Schumann U.D."/>
            <person name="Schwessinger B."/>
            <person name="Seyer L."/>
            <person name="Sharpe T."/>
            <person name="Silvar C."/>
            <person name="Song J."/>
            <person name="Studholme D.J."/>
            <person name="Sykes S."/>
            <person name="Thines M."/>
            <person name="van de Vondervoort P.J."/>
            <person name="Phuntumart V."/>
            <person name="Wawra S."/>
            <person name="Weide R."/>
            <person name="Win J."/>
            <person name="Young C."/>
            <person name="Zhou S."/>
            <person name="Fry W."/>
            <person name="Meyers B.C."/>
            <person name="van West P."/>
            <person name="Ristaino J."/>
            <person name="Govers F."/>
            <person name="Birch P.R."/>
            <person name="Whisson S.C."/>
            <person name="Judelson H.S."/>
            <person name="Nusbaum C."/>
        </authorList>
    </citation>
    <scope>NUCLEOTIDE SEQUENCE [LARGE SCALE GENOMIC DNA]</scope>
    <source>
        <strain evidence="2">T30-4</strain>
    </source>
</reference>
<name>D0NP44_PHYIT</name>
<dbReference type="RefSeq" id="XP_002899022.1">
    <property type="nucleotide sequence ID" value="XM_002898976.1"/>
</dbReference>
<accession>D0NP44</accession>
<gene>
    <name evidence="1" type="ORF">PITG_14819</name>
</gene>
<dbReference type="EMBL" id="DS028150">
    <property type="protein sequence ID" value="EEY62386.1"/>
    <property type="molecule type" value="Genomic_DNA"/>
</dbReference>
<dbReference type="AlphaFoldDB" id="D0NP44"/>
<dbReference type="GeneID" id="9467940"/>
<keyword evidence="2" id="KW-1185">Reference proteome</keyword>
<dbReference type="HOGENOM" id="CLU_565602_0_0_1"/>
<dbReference type="VEuPathDB" id="FungiDB:PITG_14819"/>
<dbReference type="InParanoid" id="D0NP44"/>
<protein>
    <submittedName>
        <fullName evidence="1">Uncharacterized protein</fullName>
    </submittedName>
</protein>
<evidence type="ECO:0000313" key="2">
    <source>
        <dbReference type="Proteomes" id="UP000006643"/>
    </source>
</evidence>
<dbReference type="Proteomes" id="UP000006643">
    <property type="component" value="Unassembled WGS sequence"/>
</dbReference>
<dbReference type="eggNOG" id="ENOG502RGG1">
    <property type="taxonomic scope" value="Eukaryota"/>
</dbReference>
<evidence type="ECO:0000313" key="1">
    <source>
        <dbReference type="EMBL" id="EEY62386.1"/>
    </source>
</evidence>
<organism evidence="1 2">
    <name type="scientific">Phytophthora infestans (strain T30-4)</name>
    <name type="common">Potato late blight agent</name>
    <dbReference type="NCBI Taxonomy" id="403677"/>
    <lineage>
        <taxon>Eukaryota</taxon>
        <taxon>Sar</taxon>
        <taxon>Stramenopiles</taxon>
        <taxon>Oomycota</taxon>
        <taxon>Peronosporomycetes</taxon>
        <taxon>Peronosporales</taxon>
        <taxon>Peronosporaceae</taxon>
        <taxon>Phytophthora</taxon>
    </lineage>
</organism>
<proteinExistence type="predicted"/>
<dbReference type="KEGG" id="pif:PITG_14819"/>